<keyword evidence="4" id="KW-1185">Reference proteome</keyword>
<dbReference type="Proteomes" id="UP001059041">
    <property type="component" value="Linkage Group LG2"/>
</dbReference>
<accession>A0A9W8C9U9</accession>
<proteinExistence type="predicted"/>
<feature type="region of interest" description="Disordered" evidence="2">
    <location>
        <begin position="312"/>
        <end position="364"/>
    </location>
</feature>
<name>A0A9W8C9U9_TRIRA</name>
<feature type="compositionally biased region" description="Polar residues" evidence="2">
    <location>
        <begin position="343"/>
        <end position="364"/>
    </location>
</feature>
<evidence type="ECO:0000256" key="1">
    <source>
        <dbReference type="SAM" id="Coils"/>
    </source>
</evidence>
<dbReference type="PANTHER" id="PTHR47615:SF1">
    <property type="entry name" value="COILED-COIL DOMAIN-CONTAINING PROTEIN 158"/>
    <property type="match status" value="1"/>
</dbReference>
<evidence type="ECO:0000313" key="4">
    <source>
        <dbReference type="Proteomes" id="UP001059041"/>
    </source>
</evidence>
<dbReference type="PANTHER" id="PTHR47615">
    <property type="entry name" value="COILED-COIL DOMAIN-CONTAINING PROTEIN 158"/>
    <property type="match status" value="1"/>
</dbReference>
<protein>
    <submittedName>
        <fullName evidence="3">Coiled-coil domain-containing protein 158</fullName>
    </submittedName>
</protein>
<dbReference type="AlphaFoldDB" id="A0A9W8C9U9"/>
<sequence>MRAGLSVDKHCLTKQIDSLRVENQQLKAALRQAELRLSTIERERTCQQVSLSEKICTVHELTAAKQQLIRLKEERDALNELLSSKSGDLEQQNFQLKTQLQAAQAELAHTKSSLSTLEGADGHGLKVALRMQRRITAKREQIDFLQVQIQQLEESVEKLKLDKHQQALEVQRQTQELMSESEIRRTLEAEVKASYSQERELKSRAERLEAALYKMSDSFAECQDFIQEQEQEIMRLKLQHALDLKELQSQNRRNVSRSPAGLHQCHVNGLMEARIPSRFHPHTELTGCAGMDFPLESLQLRVHDPIVEPKSFARQQGGGADEEHGPHADNGLGKSEEERKSNPEPSSLRSAKPDQQNPSSSLSEHFNAFDFGVDVFCGRRSPVHALLTSDPT</sequence>
<dbReference type="InterPro" id="IPR031809">
    <property type="entry name" value="CCDC158"/>
</dbReference>
<feature type="coiled-coil region" evidence="1">
    <location>
        <begin position="135"/>
        <end position="176"/>
    </location>
</feature>
<comment type="caution">
    <text evidence="3">The sequence shown here is derived from an EMBL/GenBank/DDBJ whole genome shotgun (WGS) entry which is preliminary data.</text>
</comment>
<dbReference type="Pfam" id="PF15921">
    <property type="entry name" value="CCDC158"/>
    <property type="match status" value="1"/>
</dbReference>
<organism evidence="3 4">
    <name type="scientific">Triplophysa rosa</name>
    <name type="common">Cave loach</name>
    <dbReference type="NCBI Taxonomy" id="992332"/>
    <lineage>
        <taxon>Eukaryota</taxon>
        <taxon>Metazoa</taxon>
        <taxon>Chordata</taxon>
        <taxon>Craniata</taxon>
        <taxon>Vertebrata</taxon>
        <taxon>Euteleostomi</taxon>
        <taxon>Actinopterygii</taxon>
        <taxon>Neopterygii</taxon>
        <taxon>Teleostei</taxon>
        <taxon>Ostariophysi</taxon>
        <taxon>Cypriniformes</taxon>
        <taxon>Nemacheilidae</taxon>
        <taxon>Triplophysa</taxon>
    </lineage>
</organism>
<feature type="coiled-coil region" evidence="1">
    <location>
        <begin position="9"/>
        <end position="106"/>
    </location>
</feature>
<reference evidence="3" key="1">
    <citation type="submission" date="2021-02" db="EMBL/GenBank/DDBJ databases">
        <title>Comparative genomics reveals that relaxation of natural selection precedes convergent phenotypic evolution of cavefish.</title>
        <authorList>
            <person name="Peng Z."/>
        </authorList>
    </citation>
    <scope>NUCLEOTIDE SEQUENCE</scope>
    <source>
        <tissue evidence="3">Muscle</tissue>
    </source>
</reference>
<dbReference type="OrthoDB" id="10072099at2759"/>
<keyword evidence="1" id="KW-0175">Coiled coil</keyword>
<evidence type="ECO:0000313" key="3">
    <source>
        <dbReference type="EMBL" id="KAI7812801.1"/>
    </source>
</evidence>
<dbReference type="EMBL" id="JAFHDT010000002">
    <property type="protein sequence ID" value="KAI7812801.1"/>
    <property type="molecule type" value="Genomic_DNA"/>
</dbReference>
<evidence type="ECO:0000256" key="2">
    <source>
        <dbReference type="SAM" id="MobiDB-lite"/>
    </source>
</evidence>
<gene>
    <name evidence="3" type="ORF">IRJ41_009551</name>
</gene>